<name>A0ABZ0YWC2_9GAMM</name>
<evidence type="ECO:0000256" key="1">
    <source>
        <dbReference type="ARBA" id="ARBA00004429"/>
    </source>
</evidence>
<evidence type="ECO:0000256" key="5">
    <source>
        <dbReference type="ARBA" id="ARBA00022475"/>
    </source>
</evidence>
<comment type="similarity">
    <text evidence="2 13">Belongs to the OXA1/ALB3/YidC family. Type 1 subfamily.</text>
</comment>
<evidence type="ECO:0000256" key="11">
    <source>
        <dbReference type="ARBA" id="ARBA00033245"/>
    </source>
</evidence>
<feature type="transmembrane region" description="Helical" evidence="13">
    <location>
        <begin position="520"/>
        <end position="545"/>
    </location>
</feature>
<dbReference type="Proteomes" id="UP001327459">
    <property type="component" value="Chromosome"/>
</dbReference>
<keyword evidence="18" id="KW-1185">Reference proteome</keyword>
<evidence type="ECO:0000256" key="3">
    <source>
        <dbReference type="ARBA" id="ARBA00015325"/>
    </source>
</evidence>
<dbReference type="InterPro" id="IPR028055">
    <property type="entry name" value="YidC/Oxa/ALB_C"/>
</dbReference>
<accession>A0ABZ0YWC2</accession>
<comment type="subcellular location">
    <subcellularLocation>
        <location evidence="1">Cell inner membrane</location>
        <topology evidence="1">Multi-pass membrane protein</topology>
    </subcellularLocation>
    <subcellularLocation>
        <location evidence="13">Cell membrane</location>
        <topology evidence="13">Multi-pass membrane protein</topology>
    </subcellularLocation>
</comment>
<keyword evidence="5 13" id="KW-1003">Cell membrane</keyword>
<dbReference type="Gene3D" id="2.70.98.90">
    <property type="match status" value="1"/>
</dbReference>
<feature type="domain" description="Membrane insertase YidC/Oxa/ALB C-terminal" evidence="15">
    <location>
        <begin position="381"/>
        <end position="559"/>
    </location>
</feature>
<dbReference type="NCBIfam" id="TIGR03592">
    <property type="entry name" value="yidC_oxa1_cterm"/>
    <property type="match status" value="1"/>
</dbReference>
<dbReference type="Pfam" id="PF14849">
    <property type="entry name" value="YidC_periplas"/>
    <property type="match status" value="1"/>
</dbReference>
<dbReference type="InterPro" id="IPR047196">
    <property type="entry name" value="YidC_ALB_C"/>
</dbReference>
<evidence type="ECO:0000259" key="15">
    <source>
        <dbReference type="Pfam" id="PF02096"/>
    </source>
</evidence>
<dbReference type="PANTHER" id="PTHR12428">
    <property type="entry name" value="OXA1"/>
    <property type="match status" value="1"/>
</dbReference>
<comment type="caution">
    <text evidence="13">Lacks conserved residue(s) required for the propagation of feature annotation.</text>
</comment>
<proteinExistence type="inferred from homology"/>
<dbReference type="CDD" id="cd19961">
    <property type="entry name" value="EcYidC-like_peri"/>
    <property type="match status" value="1"/>
</dbReference>
<keyword evidence="7 13" id="KW-0653">Protein transport</keyword>
<organism evidence="17 18">
    <name type="scientific">Guyparkeria halophila</name>
    <dbReference type="NCBI Taxonomy" id="47960"/>
    <lineage>
        <taxon>Bacteria</taxon>
        <taxon>Pseudomonadati</taxon>
        <taxon>Pseudomonadota</taxon>
        <taxon>Gammaproteobacteria</taxon>
        <taxon>Chromatiales</taxon>
        <taxon>Thioalkalibacteraceae</taxon>
        <taxon>Guyparkeria</taxon>
    </lineage>
</organism>
<evidence type="ECO:0000313" key="18">
    <source>
        <dbReference type="Proteomes" id="UP001327459"/>
    </source>
</evidence>
<dbReference type="EMBL" id="CP140153">
    <property type="protein sequence ID" value="WQH16480.1"/>
    <property type="molecule type" value="Genomic_DNA"/>
</dbReference>
<evidence type="ECO:0000313" key="17">
    <source>
        <dbReference type="EMBL" id="WQH16480.1"/>
    </source>
</evidence>
<comment type="function">
    <text evidence="13">Required for the insertion and/or proper folding and/or complex formation of integral membrane proteins into the membrane. Involved in integration of membrane proteins that insert both dependently and independently of the Sec translocase complex, as well as at least some lipoproteins. Aids folding of multispanning membrane proteins.</text>
</comment>
<dbReference type="NCBIfam" id="NF002352">
    <property type="entry name" value="PRK01318.1-3"/>
    <property type="match status" value="1"/>
</dbReference>
<evidence type="ECO:0000256" key="8">
    <source>
        <dbReference type="ARBA" id="ARBA00022989"/>
    </source>
</evidence>
<dbReference type="InterPro" id="IPR001708">
    <property type="entry name" value="YidC/ALB3/OXA1/COX18"/>
</dbReference>
<keyword evidence="10 13" id="KW-0143">Chaperone</keyword>
<evidence type="ECO:0000256" key="10">
    <source>
        <dbReference type="ARBA" id="ARBA00023186"/>
    </source>
</evidence>
<comment type="subunit">
    <text evidence="13">Interacts with the Sec translocase complex via SecD. Specifically interacts with transmembrane segments of nascent integral membrane proteins during membrane integration.</text>
</comment>
<dbReference type="PRINTS" id="PR01900">
    <property type="entry name" value="YIDCPROTEIN"/>
</dbReference>
<feature type="transmembrane region" description="Helical" evidence="13">
    <location>
        <begin position="444"/>
        <end position="467"/>
    </location>
</feature>
<dbReference type="RefSeq" id="WP_322521472.1">
    <property type="nucleotide sequence ID" value="NZ_CP140153.1"/>
</dbReference>
<dbReference type="InterPro" id="IPR028053">
    <property type="entry name" value="Membr_insert_YidC_N"/>
</dbReference>
<evidence type="ECO:0000256" key="4">
    <source>
        <dbReference type="ARBA" id="ARBA00022448"/>
    </source>
</evidence>
<dbReference type="NCBIfam" id="NF002353">
    <property type="entry name" value="PRK01318.1-4"/>
    <property type="match status" value="1"/>
</dbReference>
<evidence type="ECO:0000256" key="6">
    <source>
        <dbReference type="ARBA" id="ARBA00022692"/>
    </source>
</evidence>
<dbReference type="NCBIfam" id="TIGR03593">
    <property type="entry name" value="yidC_nterm"/>
    <property type="match status" value="1"/>
</dbReference>
<keyword evidence="9 13" id="KW-0472">Membrane</keyword>
<dbReference type="InterPro" id="IPR019998">
    <property type="entry name" value="Membr_insert_YidC"/>
</dbReference>
<feature type="transmembrane region" description="Helical" evidence="13">
    <location>
        <begin position="381"/>
        <end position="401"/>
    </location>
</feature>
<gene>
    <name evidence="13 17" type="primary">yidC</name>
    <name evidence="17" type="ORF">SR882_00870</name>
</gene>
<feature type="region of interest" description="Disordered" evidence="14">
    <location>
        <begin position="29"/>
        <end position="84"/>
    </location>
</feature>
<dbReference type="PRINTS" id="PR00701">
    <property type="entry name" value="60KDINNERMP"/>
</dbReference>
<evidence type="ECO:0000256" key="12">
    <source>
        <dbReference type="ARBA" id="ARBA00033342"/>
    </source>
</evidence>
<evidence type="ECO:0000256" key="2">
    <source>
        <dbReference type="ARBA" id="ARBA00010527"/>
    </source>
</evidence>
<feature type="domain" description="Membrane insertase YidC N-terminal" evidence="16">
    <location>
        <begin position="87"/>
        <end position="370"/>
    </location>
</feature>
<evidence type="ECO:0000256" key="13">
    <source>
        <dbReference type="HAMAP-Rule" id="MF_01810"/>
    </source>
</evidence>
<dbReference type="Pfam" id="PF02096">
    <property type="entry name" value="60KD_IMP"/>
    <property type="match status" value="1"/>
</dbReference>
<dbReference type="HAMAP" id="MF_01810">
    <property type="entry name" value="YidC_type1"/>
    <property type="match status" value="1"/>
</dbReference>
<reference evidence="17 18" key="1">
    <citation type="submission" date="2023-11" db="EMBL/GenBank/DDBJ databases">
        <title>MicrobeMod: A computational toolkit for identifying prokaryotic methylation and restriction-modification with nanopore sequencing.</title>
        <authorList>
            <person name="Crits-Christoph A."/>
            <person name="Kang S.C."/>
            <person name="Lee H."/>
            <person name="Ostrov N."/>
        </authorList>
    </citation>
    <scope>NUCLEOTIDE SEQUENCE [LARGE SCALE GENOMIC DNA]</scope>
    <source>
        <strain evidence="17 18">ATCC 49870</strain>
    </source>
</reference>
<dbReference type="InterPro" id="IPR038221">
    <property type="entry name" value="YidC_periplasmic_sf"/>
</dbReference>
<keyword evidence="8 13" id="KW-1133">Transmembrane helix</keyword>
<evidence type="ECO:0000256" key="9">
    <source>
        <dbReference type="ARBA" id="ARBA00023136"/>
    </source>
</evidence>
<protein>
    <recommendedName>
        <fullName evidence="3 13">Membrane protein insertase YidC</fullName>
    </recommendedName>
    <alternativeName>
        <fullName evidence="12 13">Foldase YidC</fullName>
    </alternativeName>
    <alternativeName>
        <fullName evidence="11 13">Membrane integrase YidC</fullName>
    </alternativeName>
    <alternativeName>
        <fullName evidence="13">Membrane protein YidC</fullName>
    </alternativeName>
</protein>
<keyword evidence="4 13" id="KW-0813">Transport</keyword>
<dbReference type="CDD" id="cd20070">
    <property type="entry name" value="5TM_YidC_Alb3"/>
    <property type="match status" value="1"/>
</dbReference>
<sequence>MEQRRLILIIALGFVLILLWQAWLEDNTSPAERSNVTQTTEQQAGASDRPADDLPTSGGPSAASTGGDVPAAAGDGAGAGSGAAADRIRVETDVLSLEIDPNGGVIRQADLLEYPVELDRPDEPVRLLQDSSGFTYIAQSGLIGAKNAPAPDHHASFQVEQPAYRLADGESVLEVPMTWEEDGIRVTKTYLFKRGSYAVDLRYTVENTTDAEWRGQQYRQLTRSGSTPGMQLMYTYTGGVYAGTPPGGGDRLNYEKIEFDEMAKIKLQKDLQDGWAGIIQHYFMSAWVPSNPEQVNQYYTLRSQKDGFTVYSLGLMSPTTTVAPQSSETLESILYVGPKIQSKLEPLATGMHLAVDFGILTVISEPIFWLLDLFHDWVGNWGWAIVMVTLVIKLLFLWPSAISYRSMARMRAVTPKMQALKERFGDDKQRLSQEMMKLYQKEKINPLGGCLPILIQIPVFIALYWVLVESVELRQAPWILWINDLTQKDPYFILPLLMGASMFLQQKLNPAPVDPMQKKIFQWLPVVFTVFFAFFPAGLVLYWFVNNLLSIVQQAIITRRVEKQMAAQKGSS</sequence>
<keyword evidence="6 13" id="KW-0812">Transmembrane</keyword>
<feature type="compositionally biased region" description="Polar residues" evidence="14">
    <location>
        <begin position="29"/>
        <end position="45"/>
    </location>
</feature>
<evidence type="ECO:0000259" key="16">
    <source>
        <dbReference type="Pfam" id="PF14849"/>
    </source>
</evidence>
<evidence type="ECO:0000256" key="14">
    <source>
        <dbReference type="SAM" id="MobiDB-lite"/>
    </source>
</evidence>
<feature type="compositionally biased region" description="Low complexity" evidence="14">
    <location>
        <begin position="55"/>
        <end position="74"/>
    </location>
</feature>
<evidence type="ECO:0000256" key="7">
    <source>
        <dbReference type="ARBA" id="ARBA00022927"/>
    </source>
</evidence>
<dbReference type="PANTHER" id="PTHR12428:SF65">
    <property type="entry name" value="CYTOCHROME C OXIDASE ASSEMBLY PROTEIN COX18, MITOCHONDRIAL"/>
    <property type="match status" value="1"/>
</dbReference>